<dbReference type="PANTHER" id="PTHR10229:SF0">
    <property type="entry name" value="GTP-BINDING PROTEIN 6-RELATED"/>
    <property type="match status" value="1"/>
</dbReference>
<dbReference type="EMBL" id="CAXAMM010015891">
    <property type="protein sequence ID" value="CAK9037492.1"/>
    <property type="molecule type" value="Genomic_DNA"/>
</dbReference>
<dbReference type="Pfam" id="PF13167">
    <property type="entry name" value="GTP-bdg_N"/>
    <property type="match status" value="1"/>
</dbReference>
<dbReference type="Gene3D" id="3.40.50.720">
    <property type="entry name" value="NAD(P)-binding Rossmann-like Domain"/>
    <property type="match status" value="1"/>
</dbReference>
<keyword evidence="4" id="KW-0342">GTP-binding</keyword>
<organism evidence="6 7">
    <name type="scientific">Durusdinium trenchii</name>
    <dbReference type="NCBI Taxonomy" id="1381693"/>
    <lineage>
        <taxon>Eukaryota</taxon>
        <taxon>Sar</taxon>
        <taxon>Alveolata</taxon>
        <taxon>Dinophyceae</taxon>
        <taxon>Suessiales</taxon>
        <taxon>Symbiodiniaceae</taxon>
        <taxon>Durusdinium</taxon>
    </lineage>
</organism>
<dbReference type="InterPro" id="IPR020904">
    <property type="entry name" value="Sc_DH/Rdtase_CS"/>
</dbReference>
<proteinExistence type="inferred from homology"/>
<name>A0ABP0LGU3_9DINO</name>
<accession>A0ABP0LGU3</accession>
<evidence type="ECO:0000313" key="6">
    <source>
        <dbReference type="EMBL" id="CAK9037492.1"/>
    </source>
</evidence>
<dbReference type="Gene3D" id="3.30.2350.10">
    <property type="entry name" value="Pseudouridine synthase"/>
    <property type="match status" value="1"/>
</dbReference>
<dbReference type="Pfam" id="PF01926">
    <property type="entry name" value="MMR_HSR1"/>
    <property type="match status" value="1"/>
</dbReference>
<dbReference type="InterPro" id="IPR025121">
    <property type="entry name" value="GTPase_HflX_N"/>
</dbReference>
<keyword evidence="1" id="KW-0479">Metal-binding</keyword>
<dbReference type="Proteomes" id="UP001642464">
    <property type="component" value="Unassembled WGS sequence"/>
</dbReference>
<sequence length="1302" mass="142135">MMGGYGGLGGCCAAGPGPYPNGAPNGVQMQQPAGGWPGQYSPYAQECECEDPCGRPGLLGRCCFASLFDAGLMRPVDQCGPHYFDFSAEALFWKRSQAADPEVIFATIGVTDVSMGVDPALALTTEDVAPDYEPGMRLTGRYDLGALSFLEVSYAGLYEWGAVSTLDGAGNIFTGYSNFGLGVDTTGDGVPNIGVNGAGLSSTEQANSARLELLSELHNSEISFRRYWVGFNPRVSGTVMAGFRYTRLSEHLNFSTQGGSGSSWTAVETENDLVGFQSGGDMWVTVRQGCRIGAYGKAGIYNNRCEVDRQITGSALPGGTAFEVVKADHVSFIGEGGVSIVADVLPSWSIRAGYDVLFINTTALAANNFDFYPTVFLGDARPQALYEESSVLYHGANVGAPNQLPTDIDRKQGVDSETAVLVGVELPGTSRSEEPLEELAGLAETAGAEVVARLTQRRETPDKTTYLGKGKLDQLTQLVKGTESDVVIFDNDLSPAQVRNLEQAVGVKVLDRTELILDIFSTRAQTHEARLAVELAQLEYALPRLKRMWTHLSRLKMGVGMRGPGEKQLETDRRLVEKRIVDLRRDLDKIHKRRERQVEGRRDHMTVSLVGYTNAGKSTLMNRITGAGVLAQDKLFATLDTRTRRWSLPGWGPVLLSDTVGFIRDLPHRLIASFKATLEEAHQADLLLHVADASNPAVLDQISAVYSVLEELGIEQKDTLLVLNKVDRIAEEAELTKLLDRYPAAIPVSAATGDGADKLTRAVSDALSINFVDADIDFAIDNGKLAAYIAQYGEILSRTHDGNRTTIHCRIPRKYLGRINPEDAEIRERSPAVTLPDGTNRNAQPLRSSEDEVRCILFARREDRLKEVCEATRQAGITAHMVVGDVTNAEDRKACLEFAQRELGGLDVLVNNAGISASGAFEGESPEVQRKIFEVNFFAASELTRQAIPCLQEGHTPLVVNIGSILGHRGIPYTSAYCASKFAITGWSQSLRAELSTDGIDVLLVSPGTTESELADNLVEQRIKLPWSGMKSVTAEYVARATVKAMARGSHEIVPNWRGSLAGRNVERMQGTMSQPFTVLYDDGPCLVVNKPAGLLTQAPRGIDSLELAVKDFYREREGKSPSESIYLGIIHRLDRPVTGAIAFARHVRAAKRMADQFQNRTVSKTYWALVEGNVEPDEGTWVDHLHKRHGMAQAIVVADDDPRGKKAILHYRVRGHVDGGTWLEIELETGRTHQIRVQSSSRGHAVLGDSQYGSTAKFGPVVEDLREQGIALHARQLGFRHPMRDEQVVVEAPLPEYWPEL</sequence>
<protein>
    <submittedName>
        <fullName evidence="6">GTPase HflX (GTP-binding protein HflX)</fullName>
    </submittedName>
</protein>
<dbReference type="Gene3D" id="6.10.250.2860">
    <property type="match status" value="1"/>
</dbReference>
<dbReference type="InterPro" id="IPR002347">
    <property type="entry name" value="SDR_fam"/>
</dbReference>
<reference evidence="6 7" key="1">
    <citation type="submission" date="2024-02" db="EMBL/GenBank/DDBJ databases">
        <authorList>
            <person name="Chen Y."/>
            <person name="Shah S."/>
            <person name="Dougan E. K."/>
            <person name="Thang M."/>
            <person name="Chan C."/>
        </authorList>
    </citation>
    <scope>NUCLEOTIDE SEQUENCE [LARGE SCALE GENOMIC DNA]</scope>
</reference>
<dbReference type="InterPro" id="IPR032305">
    <property type="entry name" value="GTP-bd_M"/>
</dbReference>
<evidence type="ECO:0000313" key="7">
    <source>
        <dbReference type="Proteomes" id="UP001642464"/>
    </source>
</evidence>
<dbReference type="PANTHER" id="PTHR10229">
    <property type="entry name" value="GTP-BINDING PROTEIN HFLX"/>
    <property type="match status" value="1"/>
</dbReference>
<feature type="domain" description="Hflx-type G" evidence="5">
    <location>
        <begin position="605"/>
        <end position="771"/>
    </location>
</feature>
<dbReference type="Pfam" id="PF00106">
    <property type="entry name" value="adh_short"/>
    <property type="match status" value="1"/>
</dbReference>
<dbReference type="PRINTS" id="PR00080">
    <property type="entry name" value="SDRFAMILY"/>
</dbReference>
<keyword evidence="7" id="KW-1185">Reference proteome</keyword>
<evidence type="ECO:0000256" key="1">
    <source>
        <dbReference type="ARBA" id="ARBA00022723"/>
    </source>
</evidence>
<keyword evidence="3" id="KW-0460">Magnesium</keyword>
<dbReference type="InterPro" id="IPR042108">
    <property type="entry name" value="GTPase_HflX_N_sf"/>
</dbReference>
<gene>
    <name evidence="6" type="ORF">SCF082_LOCUS22188</name>
</gene>
<comment type="caution">
    <text evidence="6">The sequence shown here is derived from an EMBL/GenBank/DDBJ whole genome shotgun (WGS) entry which is preliminary data.</text>
</comment>
<dbReference type="Pfam" id="PF16360">
    <property type="entry name" value="GTP-bdg_M"/>
    <property type="match status" value="1"/>
</dbReference>
<dbReference type="HAMAP" id="MF_00900">
    <property type="entry name" value="GTPase_HflX"/>
    <property type="match status" value="1"/>
</dbReference>
<evidence type="ECO:0000256" key="4">
    <source>
        <dbReference type="ARBA" id="ARBA00023134"/>
    </source>
</evidence>
<keyword evidence="2" id="KW-0547">Nucleotide-binding</keyword>
<dbReference type="SUPFAM" id="SSF51735">
    <property type="entry name" value="NAD(P)-binding Rossmann-fold domains"/>
    <property type="match status" value="1"/>
</dbReference>
<dbReference type="InterPro" id="IPR016496">
    <property type="entry name" value="GTPase_HflX"/>
</dbReference>
<dbReference type="Gene3D" id="3.40.50.300">
    <property type="entry name" value="P-loop containing nucleotide triphosphate hydrolases"/>
    <property type="match status" value="1"/>
</dbReference>
<dbReference type="InterPro" id="IPR006145">
    <property type="entry name" value="PsdUridine_synth_RsuA/RluA"/>
</dbReference>
<dbReference type="NCBIfam" id="TIGR03156">
    <property type="entry name" value="GTP_HflX"/>
    <property type="match status" value="1"/>
</dbReference>
<dbReference type="InterPro" id="IPR020103">
    <property type="entry name" value="PsdUridine_synth_cat_dom_sf"/>
</dbReference>
<dbReference type="Gene3D" id="3.40.50.11060">
    <property type="entry name" value="GTPase HflX, N-terminal domain"/>
    <property type="match status" value="1"/>
</dbReference>
<evidence type="ECO:0000256" key="2">
    <source>
        <dbReference type="ARBA" id="ARBA00022741"/>
    </source>
</evidence>
<evidence type="ECO:0000259" key="5">
    <source>
        <dbReference type="PROSITE" id="PS51705"/>
    </source>
</evidence>
<dbReference type="CDD" id="cd02869">
    <property type="entry name" value="PseudoU_synth_RluA_like"/>
    <property type="match status" value="1"/>
</dbReference>
<dbReference type="PROSITE" id="PS51705">
    <property type="entry name" value="G_HFLX"/>
    <property type="match status" value="1"/>
</dbReference>
<dbReference type="PROSITE" id="PS00061">
    <property type="entry name" value="ADH_SHORT"/>
    <property type="match status" value="1"/>
</dbReference>
<dbReference type="InterPro" id="IPR036291">
    <property type="entry name" value="NAD(P)-bd_dom_sf"/>
</dbReference>
<dbReference type="InterPro" id="IPR006073">
    <property type="entry name" value="GTP-bd"/>
</dbReference>
<dbReference type="CDD" id="cd01878">
    <property type="entry name" value="HflX"/>
    <property type="match status" value="1"/>
</dbReference>
<dbReference type="SUPFAM" id="SSF52540">
    <property type="entry name" value="P-loop containing nucleoside triphosphate hydrolases"/>
    <property type="match status" value="1"/>
</dbReference>
<dbReference type="InterPro" id="IPR027417">
    <property type="entry name" value="P-loop_NTPase"/>
</dbReference>
<dbReference type="SUPFAM" id="SSF55120">
    <property type="entry name" value="Pseudouridine synthase"/>
    <property type="match status" value="1"/>
</dbReference>
<evidence type="ECO:0000256" key="3">
    <source>
        <dbReference type="ARBA" id="ARBA00022842"/>
    </source>
</evidence>
<dbReference type="Pfam" id="PF00849">
    <property type="entry name" value="PseudoU_synth_2"/>
    <property type="match status" value="1"/>
</dbReference>
<dbReference type="InterPro" id="IPR030394">
    <property type="entry name" value="G_HFLX_dom"/>
</dbReference>